<feature type="domain" description="HRDC" evidence="17">
    <location>
        <begin position="535"/>
        <end position="608"/>
    </location>
</feature>
<dbReference type="InterPro" id="IPR004589">
    <property type="entry name" value="DNA_helicase_ATP-dep_RecQ"/>
</dbReference>
<dbReference type="EMBL" id="CP011568">
    <property type="protein sequence ID" value="AKJ70283.1"/>
    <property type="molecule type" value="Genomic_DNA"/>
</dbReference>
<dbReference type="CDD" id="cd17920">
    <property type="entry name" value="DEXHc_RecQ"/>
    <property type="match status" value="1"/>
</dbReference>
<feature type="domain" description="Helicase C-terminal" evidence="19">
    <location>
        <begin position="218"/>
        <end position="367"/>
    </location>
</feature>
<gene>
    <name evidence="20" type="ORF">ABW99_01075</name>
</gene>
<dbReference type="InterPro" id="IPR036388">
    <property type="entry name" value="WH-like_DNA-bd_sf"/>
</dbReference>
<evidence type="ECO:0000256" key="8">
    <source>
        <dbReference type="ARBA" id="ARBA00022806"/>
    </source>
</evidence>
<evidence type="ECO:0000259" key="17">
    <source>
        <dbReference type="PROSITE" id="PS50967"/>
    </source>
</evidence>
<evidence type="ECO:0000256" key="3">
    <source>
        <dbReference type="ARBA" id="ARBA00005446"/>
    </source>
</evidence>
<dbReference type="Pfam" id="PF09382">
    <property type="entry name" value="RQC"/>
    <property type="match status" value="1"/>
</dbReference>
<dbReference type="Gene3D" id="1.10.10.10">
    <property type="entry name" value="Winged helix-like DNA-binding domain superfamily/Winged helix DNA-binding domain"/>
    <property type="match status" value="1"/>
</dbReference>
<keyword evidence="6" id="KW-0227">DNA damage</keyword>
<dbReference type="PROSITE" id="PS51194">
    <property type="entry name" value="HELICASE_CTER"/>
    <property type="match status" value="1"/>
</dbReference>
<dbReference type="GO" id="GO:0046872">
    <property type="term" value="F:metal ion binding"/>
    <property type="evidence" value="ECO:0007669"/>
    <property type="project" value="UniProtKB-KW"/>
</dbReference>
<keyword evidence="21" id="KW-1185">Reference proteome</keyword>
<dbReference type="SMART" id="SM00487">
    <property type="entry name" value="DEXDc"/>
    <property type="match status" value="1"/>
</dbReference>
<dbReference type="InterPro" id="IPR027417">
    <property type="entry name" value="P-loop_NTPase"/>
</dbReference>
<dbReference type="InterPro" id="IPR044876">
    <property type="entry name" value="HRDC_dom_sf"/>
</dbReference>
<dbReference type="SUPFAM" id="SSF52540">
    <property type="entry name" value="P-loop containing nucleoside triphosphate hydrolases"/>
    <property type="match status" value="2"/>
</dbReference>
<evidence type="ECO:0000256" key="4">
    <source>
        <dbReference type="ARBA" id="ARBA00022723"/>
    </source>
</evidence>
<dbReference type="Pfam" id="PF00570">
    <property type="entry name" value="HRDC"/>
    <property type="match status" value="1"/>
</dbReference>
<evidence type="ECO:0000256" key="6">
    <source>
        <dbReference type="ARBA" id="ARBA00022763"/>
    </source>
</evidence>
<evidence type="ECO:0000256" key="5">
    <source>
        <dbReference type="ARBA" id="ARBA00022741"/>
    </source>
</evidence>
<dbReference type="GO" id="GO:0005524">
    <property type="term" value="F:ATP binding"/>
    <property type="evidence" value="ECO:0007669"/>
    <property type="project" value="UniProtKB-KW"/>
</dbReference>
<dbReference type="GO" id="GO:0006260">
    <property type="term" value="P:DNA replication"/>
    <property type="evidence" value="ECO:0007669"/>
    <property type="project" value="InterPro"/>
</dbReference>
<dbReference type="GO" id="GO:0009378">
    <property type="term" value="F:four-way junction helicase activity"/>
    <property type="evidence" value="ECO:0007669"/>
    <property type="project" value="TreeGrafter"/>
</dbReference>
<protein>
    <recommendedName>
        <fullName evidence="16">DNA helicase RecQ</fullName>
        <ecNumber evidence="16">5.6.2.4</ecNumber>
    </recommendedName>
</protein>
<dbReference type="GO" id="GO:0003677">
    <property type="term" value="F:DNA binding"/>
    <property type="evidence" value="ECO:0007669"/>
    <property type="project" value="UniProtKB-KW"/>
</dbReference>
<evidence type="ECO:0000256" key="9">
    <source>
        <dbReference type="ARBA" id="ARBA00022833"/>
    </source>
</evidence>
<dbReference type="InterPro" id="IPR002121">
    <property type="entry name" value="HRDC_dom"/>
</dbReference>
<dbReference type="PANTHER" id="PTHR13710:SF105">
    <property type="entry name" value="ATP-DEPENDENT DNA HELICASE Q1"/>
    <property type="match status" value="1"/>
</dbReference>
<evidence type="ECO:0000256" key="12">
    <source>
        <dbReference type="ARBA" id="ARBA00023172"/>
    </source>
</evidence>
<dbReference type="SMART" id="SM00341">
    <property type="entry name" value="HRDC"/>
    <property type="match status" value="1"/>
</dbReference>
<comment type="cofactor">
    <cofactor evidence="1">
        <name>Mg(2+)</name>
        <dbReference type="ChEBI" id="CHEBI:18420"/>
    </cofactor>
</comment>
<dbReference type="Proteomes" id="UP000036700">
    <property type="component" value="Chromosome"/>
</dbReference>
<accession>A0A0G3ET79</accession>
<evidence type="ECO:0000256" key="11">
    <source>
        <dbReference type="ARBA" id="ARBA00023125"/>
    </source>
</evidence>
<dbReference type="PATRIC" id="fig|445709.3.peg.238"/>
<dbReference type="NCBIfam" id="TIGR01389">
    <property type="entry name" value="recQ"/>
    <property type="match status" value="1"/>
</dbReference>
<dbReference type="GO" id="GO:0006310">
    <property type="term" value="P:DNA recombination"/>
    <property type="evidence" value="ECO:0007669"/>
    <property type="project" value="UniProtKB-UniRule"/>
</dbReference>
<dbReference type="GO" id="GO:0043138">
    <property type="term" value="F:3'-5' DNA helicase activity"/>
    <property type="evidence" value="ECO:0007669"/>
    <property type="project" value="UniProtKB-EC"/>
</dbReference>
<dbReference type="PROSITE" id="PS51192">
    <property type="entry name" value="HELICASE_ATP_BIND_1"/>
    <property type="match status" value="1"/>
</dbReference>
<dbReference type="NCBIfam" id="TIGR00614">
    <property type="entry name" value="recQ_fam"/>
    <property type="match status" value="1"/>
</dbReference>
<evidence type="ECO:0000256" key="15">
    <source>
        <dbReference type="ARBA" id="ARBA00034617"/>
    </source>
</evidence>
<dbReference type="GO" id="GO:0030894">
    <property type="term" value="C:replisome"/>
    <property type="evidence" value="ECO:0007669"/>
    <property type="project" value="TreeGrafter"/>
</dbReference>
<dbReference type="OrthoDB" id="9760034at2"/>
<dbReference type="GO" id="GO:0005737">
    <property type="term" value="C:cytoplasm"/>
    <property type="evidence" value="ECO:0007669"/>
    <property type="project" value="TreeGrafter"/>
</dbReference>
<evidence type="ECO:0000256" key="2">
    <source>
        <dbReference type="ARBA" id="ARBA00001947"/>
    </source>
</evidence>
<dbReference type="InterPro" id="IPR001650">
    <property type="entry name" value="Helicase_C-like"/>
</dbReference>
<dbReference type="AlphaFoldDB" id="A0A0G3ET79"/>
<dbReference type="SMART" id="SM00956">
    <property type="entry name" value="RQC"/>
    <property type="match status" value="1"/>
</dbReference>
<dbReference type="SMART" id="SM00490">
    <property type="entry name" value="HELICc"/>
    <property type="match status" value="1"/>
</dbReference>
<dbReference type="InterPro" id="IPR006293">
    <property type="entry name" value="DNA_helicase_ATP-dep_RecQ_bac"/>
</dbReference>
<dbReference type="EC" id="5.6.2.4" evidence="16"/>
<dbReference type="FunFam" id="3.40.50.300:FF:000156">
    <property type="entry name" value="ATP-dependent DNA helicase recQ"/>
    <property type="match status" value="1"/>
</dbReference>
<keyword evidence="14" id="KW-0413">Isomerase</keyword>
<name>A0A0G3ET79_9BURK</name>
<feature type="domain" description="Helicase ATP-binding" evidence="18">
    <location>
        <begin position="25"/>
        <end position="197"/>
    </location>
</feature>
<dbReference type="GO" id="GO:0006281">
    <property type="term" value="P:DNA repair"/>
    <property type="evidence" value="ECO:0007669"/>
    <property type="project" value="UniProtKB-KW"/>
</dbReference>
<dbReference type="InterPro" id="IPR014001">
    <property type="entry name" value="Helicase_ATP-bd"/>
</dbReference>
<keyword evidence="9" id="KW-0862">Zinc</keyword>
<dbReference type="Gene3D" id="3.40.50.300">
    <property type="entry name" value="P-loop containing nucleotide triphosphate hydrolases"/>
    <property type="match status" value="2"/>
</dbReference>
<dbReference type="SUPFAM" id="SSF47819">
    <property type="entry name" value="HRDC-like"/>
    <property type="match status" value="1"/>
</dbReference>
<dbReference type="Pfam" id="PF00271">
    <property type="entry name" value="Helicase_C"/>
    <property type="match status" value="1"/>
</dbReference>
<dbReference type="PANTHER" id="PTHR13710">
    <property type="entry name" value="DNA HELICASE RECQ FAMILY MEMBER"/>
    <property type="match status" value="1"/>
</dbReference>
<proteinExistence type="inferred from homology"/>
<evidence type="ECO:0000259" key="18">
    <source>
        <dbReference type="PROSITE" id="PS51192"/>
    </source>
</evidence>
<evidence type="ECO:0000256" key="13">
    <source>
        <dbReference type="ARBA" id="ARBA00023204"/>
    </source>
</evidence>
<keyword evidence="13" id="KW-0234">DNA repair</keyword>
<evidence type="ECO:0000256" key="14">
    <source>
        <dbReference type="ARBA" id="ARBA00023235"/>
    </source>
</evidence>
<keyword evidence="5" id="KW-0547">Nucleotide-binding</keyword>
<dbReference type="InterPro" id="IPR011545">
    <property type="entry name" value="DEAD/DEAH_box_helicase_dom"/>
</dbReference>
<keyword evidence="10" id="KW-0067">ATP-binding</keyword>
<dbReference type="FunFam" id="3.40.50.300:FF:000296">
    <property type="entry name" value="ATP-dependent DNA helicase RecQ"/>
    <property type="match status" value="1"/>
</dbReference>
<keyword evidence="12" id="KW-0233">DNA recombination</keyword>
<dbReference type="STRING" id="445709.ABW99_01075"/>
<dbReference type="KEGG" id="ptx:ABW99_01075"/>
<keyword evidence="4" id="KW-0479">Metal-binding</keyword>
<sequence>MATALDLLRTVFGYNAFRGDQADIVEHLAQGGDALVLMPTGGGKSLCYQIPALLRAGTGIVVSPLIALMQDQVDALLQAGVRAAYLNSSLAGDAAADVERRLMRGELDLLYVAPERLLTDRFLGQLDRLDQQNRIALFAIDEAHCVSQWGHDFRPEYIQLSALHERYPAVPRIALTATADTATRDEIRVRLGLENARVFVASFDRPNIRYEVVDRDNPRRQLLTFLARHRGEAGIVYCLSRKKVEETADWLQAQGIAALPYHAGLDAELRRTHQQRFLRDEGLVMVATVAFGMGIDKPDVRFVAHLDLPKSLEAYYQETGRAGRDGEPAEAWMTYGLNDVVVHRGRIDESAAPETQKRIERQKLDAMLAYCEAARCRRAVLLDYFGETSAPCGNCDVCLNPPEVWDGTVAAQKALSAILRTGQRFGAGHLIDLLRGRATDKIRQFGHEALPTFGVGAELDDTGWRAVFRQLLAHTIIEADATRYGALILNPAARPVLKGERRLDFRRQRTPAGKAAARRGRLAGYGESSAHEELDIADQQVFERLRQWRQETARTQQVPAYVILHDRTLRELAQRRPAGQDALSEISGLGVAKIERYGEALLKVLAET</sequence>
<dbReference type="Pfam" id="PF00270">
    <property type="entry name" value="DEAD"/>
    <property type="match status" value="1"/>
</dbReference>
<evidence type="ECO:0000256" key="16">
    <source>
        <dbReference type="NCBIfam" id="TIGR01389"/>
    </source>
</evidence>
<keyword evidence="8 20" id="KW-0347">Helicase</keyword>
<dbReference type="GO" id="GO:0043590">
    <property type="term" value="C:bacterial nucleoid"/>
    <property type="evidence" value="ECO:0007669"/>
    <property type="project" value="TreeGrafter"/>
</dbReference>
<evidence type="ECO:0000256" key="1">
    <source>
        <dbReference type="ARBA" id="ARBA00001946"/>
    </source>
</evidence>
<dbReference type="PROSITE" id="PS50967">
    <property type="entry name" value="HRDC"/>
    <property type="match status" value="1"/>
</dbReference>
<evidence type="ECO:0000256" key="10">
    <source>
        <dbReference type="ARBA" id="ARBA00022840"/>
    </source>
</evidence>
<dbReference type="GO" id="GO:0009432">
    <property type="term" value="P:SOS response"/>
    <property type="evidence" value="ECO:0007669"/>
    <property type="project" value="UniProtKB-UniRule"/>
</dbReference>
<reference evidence="21" key="1">
    <citation type="submission" date="2015-06" db="EMBL/GenBank/DDBJ databases">
        <authorList>
            <person name="Lim Y.L."/>
            <person name="Ee R."/>
            <person name="Yong D."/>
            <person name="How K.Y."/>
            <person name="Yin W.F."/>
            <person name="Chan K.G."/>
        </authorList>
    </citation>
    <scope>NUCLEOTIDE SEQUENCE [LARGE SCALE GENOMIC DNA]</scope>
    <source>
        <strain evidence="21">DSM 25325</strain>
    </source>
</reference>
<evidence type="ECO:0000313" key="21">
    <source>
        <dbReference type="Proteomes" id="UP000036700"/>
    </source>
</evidence>
<dbReference type="InterPro" id="IPR018982">
    <property type="entry name" value="RQC_domain"/>
</dbReference>
<dbReference type="Pfam" id="PF16124">
    <property type="entry name" value="RecQ_Zn_bind"/>
    <property type="match status" value="1"/>
</dbReference>
<evidence type="ECO:0000259" key="19">
    <source>
        <dbReference type="PROSITE" id="PS51194"/>
    </source>
</evidence>
<dbReference type="InterPro" id="IPR010997">
    <property type="entry name" value="HRDC-like_sf"/>
</dbReference>
<dbReference type="CDD" id="cd18794">
    <property type="entry name" value="SF2_C_RecQ"/>
    <property type="match status" value="1"/>
</dbReference>
<evidence type="ECO:0000313" key="20">
    <source>
        <dbReference type="EMBL" id="AKJ70283.1"/>
    </source>
</evidence>
<evidence type="ECO:0000256" key="7">
    <source>
        <dbReference type="ARBA" id="ARBA00022801"/>
    </source>
</evidence>
<keyword evidence="11" id="KW-0238">DNA-binding</keyword>
<organism evidence="20 21">
    <name type="scientific">Pandoraea thiooxydans</name>
    <dbReference type="NCBI Taxonomy" id="445709"/>
    <lineage>
        <taxon>Bacteria</taxon>
        <taxon>Pseudomonadati</taxon>
        <taxon>Pseudomonadota</taxon>
        <taxon>Betaproteobacteria</taxon>
        <taxon>Burkholderiales</taxon>
        <taxon>Burkholderiaceae</taxon>
        <taxon>Pandoraea</taxon>
    </lineage>
</organism>
<dbReference type="Gene3D" id="1.10.150.80">
    <property type="entry name" value="HRDC domain"/>
    <property type="match status" value="1"/>
</dbReference>
<dbReference type="FunFam" id="1.10.10.10:FF:000175">
    <property type="entry name" value="ATP-dependent DNA helicase RecQ"/>
    <property type="match status" value="1"/>
</dbReference>
<comment type="cofactor">
    <cofactor evidence="2">
        <name>Zn(2+)</name>
        <dbReference type="ChEBI" id="CHEBI:29105"/>
    </cofactor>
</comment>
<dbReference type="GO" id="GO:0016787">
    <property type="term" value="F:hydrolase activity"/>
    <property type="evidence" value="ECO:0007669"/>
    <property type="project" value="UniProtKB-KW"/>
</dbReference>
<dbReference type="InterPro" id="IPR032284">
    <property type="entry name" value="RecQ_Zn-bd"/>
</dbReference>
<keyword evidence="7" id="KW-0378">Hydrolase</keyword>
<comment type="catalytic activity">
    <reaction evidence="15">
        <text>Couples ATP hydrolysis with the unwinding of duplex DNA by translocating in the 3'-5' direction.</text>
        <dbReference type="EC" id="5.6.2.4"/>
    </reaction>
</comment>
<comment type="similarity">
    <text evidence="3">Belongs to the helicase family. RecQ subfamily.</text>
</comment>